<dbReference type="GO" id="GO:0003924">
    <property type="term" value="F:GTPase activity"/>
    <property type="evidence" value="ECO:0007669"/>
    <property type="project" value="InterPro"/>
</dbReference>
<dbReference type="GO" id="GO:0005525">
    <property type="term" value="F:GTP binding"/>
    <property type="evidence" value="ECO:0007669"/>
    <property type="project" value="UniProtKB-UniRule"/>
</dbReference>
<dbReference type="SUPFAM" id="SSF52540">
    <property type="entry name" value="P-loop containing nucleoside triphosphate hydrolases"/>
    <property type="match status" value="1"/>
</dbReference>
<dbReference type="GO" id="GO:0003746">
    <property type="term" value="F:translation elongation factor activity"/>
    <property type="evidence" value="ECO:0007669"/>
    <property type="project" value="UniProtKB-UniRule"/>
</dbReference>
<comment type="function">
    <text evidence="6">Catalyzes the GTP-dependent ribosomal translocation step during translation elongation. During this step, the ribosome changes from the pre-translocational (PRE) to the post-translocational (POST) state as the newly formed A-site-bound peptidyl-tRNA and P-site-bound deacylated tRNA move to the P and E sites, respectively. Catalyzes the coordinated movement of the two tRNA molecules, the mRNA and conformational changes in the ribosome.</text>
</comment>
<dbReference type="Pfam" id="PF03144">
    <property type="entry name" value="GTP_EFTU_D2"/>
    <property type="match status" value="1"/>
</dbReference>
<keyword evidence="2 6" id="KW-0547">Nucleotide-binding</keyword>
<comment type="caution">
    <text evidence="10">The sequence shown here is derived from an EMBL/GenBank/DDBJ whole genome shotgun (WGS) entry which is preliminary data.</text>
</comment>
<dbReference type="InterPro" id="IPR035647">
    <property type="entry name" value="EFG_III/V"/>
</dbReference>
<evidence type="ECO:0000256" key="7">
    <source>
        <dbReference type="NCBIfam" id="TIGR00484"/>
    </source>
</evidence>
<organism evidence="10 11">
    <name type="scientific">Candidatus Woesebacteria bacterium GW2011_GWA2_40_7b</name>
    <dbReference type="NCBI Taxonomy" id="1618563"/>
    <lineage>
        <taxon>Bacteria</taxon>
        <taxon>Candidatus Woeseibacteriota</taxon>
    </lineage>
</organism>
<dbReference type="PANTHER" id="PTHR43261:SF1">
    <property type="entry name" value="RIBOSOME-RELEASING FACTOR 2, MITOCHONDRIAL"/>
    <property type="match status" value="1"/>
</dbReference>
<dbReference type="Pfam" id="PF00009">
    <property type="entry name" value="GTP_EFTU"/>
    <property type="match status" value="1"/>
</dbReference>
<dbReference type="FunFam" id="3.30.70.240:FF:000001">
    <property type="entry name" value="Elongation factor G"/>
    <property type="match status" value="1"/>
</dbReference>
<evidence type="ECO:0000256" key="3">
    <source>
        <dbReference type="ARBA" id="ARBA00022768"/>
    </source>
</evidence>
<feature type="binding site" evidence="6">
    <location>
        <begin position="107"/>
        <end position="111"/>
    </location>
    <ligand>
        <name>GTP</name>
        <dbReference type="ChEBI" id="CHEBI:37565"/>
    </ligand>
</feature>
<dbReference type="PANTHER" id="PTHR43261">
    <property type="entry name" value="TRANSLATION ELONGATION FACTOR G-RELATED"/>
    <property type="match status" value="1"/>
</dbReference>
<dbReference type="SUPFAM" id="SSF54980">
    <property type="entry name" value="EF-G C-terminal domain-like"/>
    <property type="match status" value="2"/>
</dbReference>
<dbReference type="FunFam" id="3.30.70.870:FF:000001">
    <property type="entry name" value="Elongation factor G"/>
    <property type="match status" value="1"/>
</dbReference>
<dbReference type="SUPFAM" id="SSF54211">
    <property type="entry name" value="Ribosomal protein S5 domain 2-like"/>
    <property type="match status" value="1"/>
</dbReference>
<dbReference type="CDD" id="cd01434">
    <property type="entry name" value="EFG_mtEFG1_IV"/>
    <property type="match status" value="1"/>
</dbReference>
<dbReference type="FunFam" id="2.40.30.10:FF:000006">
    <property type="entry name" value="Elongation factor G"/>
    <property type="match status" value="1"/>
</dbReference>
<dbReference type="NCBIfam" id="TIGR00484">
    <property type="entry name" value="EF-G"/>
    <property type="match status" value="1"/>
</dbReference>
<dbReference type="GO" id="GO:0032790">
    <property type="term" value="P:ribosome disassembly"/>
    <property type="evidence" value="ECO:0007669"/>
    <property type="project" value="TreeGrafter"/>
</dbReference>
<dbReference type="Gene3D" id="2.40.30.10">
    <property type="entry name" value="Translation factors"/>
    <property type="match status" value="1"/>
</dbReference>
<dbReference type="CDD" id="cd01886">
    <property type="entry name" value="EF-G"/>
    <property type="match status" value="1"/>
</dbReference>
<dbReference type="CDD" id="cd16262">
    <property type="entry name" value="EFG_III"/>
    <property type="match status" value="1"/>
</dbReference>
<dbReference type="InterPro" id="IPR004161">
    <property type="entry name" value="EFTu-like_2"/>
</dbReference>
<dbReference type="InterPro" id="IPR020568">
    <property type="entry name" value="Ribosomal_Su5_D2-typ_SF"/>
</dbReference>
<evidence type="ECO:0000259" key="9">
    <source>
        <dbReference type="PROSITE" id="PS51722"/>
    </source>
</evidence>
<evidence type="ECO:0000256" key="2">
    <source>
        <dbReference type="ARBA" id="ARBA00022741"/>
    </source>
</evidence>
<dbReference type="PATRIC" id="fig|1618563.3.peg.70"/>
<evidence type="ECO:0000313" key="10">
    <source>
        <dbReference type="EMBL" id="KKR71307.1"/>
    </source>
</evidence>
<feature type="region of interest" description="Disordered" evidence="8">
    <location>
        <begin position="307"/>
        <end position="327"/>
    </location>
</feature>
<keyword evidence="6" id="KW-0963">Cytoplasm</keyword>
<keyword evidence="3 6" id="KW-0251">Elongation factor</keyword>
<dbReference type="InterPro" id="IPR035649">
    <property type="entry name" value="EFG_V"/>
</dbReference>
<dbReference type="FunFam" id="3.40.50.300:FF:000029">
    <property type="entry name" value="Elongation factor G"/>
    <property type="match status" value="1"/>
</dbReference>
<feature type="binding site" evidence="6">
    <location>
        <begin position="33"/>
        <end position="40"/>
    </location>
    <ligand>
        <name>GTP</name>
        <dbReference type="ChEBI" id="CHEBI:37565"/>
    </ligand>
</feature>
<dbReference type="CDD" id="cd03713">
    <property type="entry name" value="EFG_mtEFG_C"/>
    <property type="match status" value="1"/>
</dbReference>
<dbReference type="Gene3D" id="3.30.230.10">
    <property type="match status" value="1"/>
</dbReference>
<dbReference type="PROSITE" id="PS00301">
    <property type="entry name" value="G_TR_1"/>
    <property type="match status" value="1"/>
</dbReference>
<comment type="subcellular location">
    <subcellularLocation>
        <location evidence="6">Cytoplasm</location>
    </subcellularLocation>
</comment>
<proteinExistence type="inferred from homology"/>
<dbReference type="EMBL" id="LBZK01000003">
    <property type="protein sequence ID" value="KKR71307.1"/>
    <property type="molecule type" value="Genomic_DNA"/>
</dbReference>
<dbReference type="InterPro" id="IPR031157">
    <property type="entry name" value="G_TR_CS"/>
</dbReference>
<dbReference type="HAMAP" id="MF_00054_B">
    <property type="entry name" value="EF_G_EF_2_B"/>
    <property type="match status" value="1"/>
</dbReference>
<dbReference type="PROSITE" id="PS51722">
    <property type="entry name" value="G_TR_2"/>
    <property type="match status" value="1"/>
</dbReference>
<feature type="compositionally biased region" description="Basic and acidic residues" evidence="8">
    <location>
        <begin position="318"/>
        <end position="327"/>
    </location>
</feature>
<dbReference type="InterPro" id="IPR005225">
    <property type="entry name" value="Small_GTP-bd"/>
</dbReference>
<dbReference type="Gene3D" id="3.40.50.300">
    <property type="entry name" value="P-loop containing nucleotide triphosphate hydrolases"/>
    <property type="match status" value="1"/>
</dbReference>
<dbReference type="InterPro" id="IPR041095">
    <property type="entry name" value="EFG_II"/>
</dbReference>
<dbReference type="NCBIfam" id="TIGR00231">
    <property type="entry name" value="small_GTP"/>
    <property type="match status" value="1"/>
</dbReference>
<reference evidence="10 11" key="1">
    <citation type="journal article" date="2015" name="Nature">
        <title>rRNA introns, odd ribosomes, and small enigmatic genomes across a large radiation of phyla.</title>
        <authorList>
            <person name="Brown C.T."/>
            <person name="Hug L.A."/>
            <person name="Thomas B.C."/>
            <person name="Sharon I."/>
            <person name="Castelle C.J."/>
            <person name="Singh A."/>
            <person name="Wilkins M.J."/>
            <person name="Williams K.H."/>
            <person name="Banfield J.F."/>
        </authorList>
    </citation>
    <scope>NUCLEOTIDE SEQUENCE [LARGE SCALE GENOMIC DNA]</scope>
</reference>
<sequence length="723" mass="79451">MAEVAKKKAAIVSTATKDRNVSYEKIRNIGIIAHIDAGKTTTTERLLFETGRTYKLGSVDDGTTVTDWMAQERERGITIVSAAITAFWDLKKSSSVESGHYRINLIDTPGHIDFTAEVERSLRVLDGAVMVFDGRTGVESQSETVWHQADKYNVPRICVLNKLNLIGADFEGSIKSILERLGANAAPVIIPIGQEHEHRGVVDLITMKALTFKEVSDHNLTEEEIPADLLEMAQKYRKELIEKAAEFDDEALNKFLEGQDLDEITLKRAIRKGVISGKFFPIFGGDNRTAEAQLLLDGVVEYLPSPNDLPPVSGVNPKSDEAETRERKNEAKLSALAFKIMTDPHVGRLVYMRVYSGIIRAGQEVYNSVKQKPERIGKLVLLHADQRELIEEAYAGEIVAVVGVKDTTTGDTICDPSAQIVLESINFPEPVISLAIEPATKSDQEKMGLALGKLSDEDPTFRIKSNPETGQTIISGMGELQLEVLVDRMKSEFNVLATTGAPQVAYKETIKKIGSGEGKYIRQTGGRGQYGHCLLRLEPMGRGEGFEFKSEIKGGAIPQEYISPIEKGIKEKMENGIMAGFPIVDMRAVVYDGSYHDVDSSEIAFKIAGSMALEDAFRRSDPILLEPIMNVEVSTPDEFMGDVIGDLSSKRAQVSGTEKRGLFTVINATAPLAELSGYATKLRSLTQGRASYYMEPSHYEEVPKNITEVIVAKAGKITMARGN</sequence>
<accession>A0A0G0W7V1</accession>
<dbReference type="InterPro" id="IPR047872">
    <property type="entry name" value="EFG_IV"/>
</dbReference>
<evidence type="ECO:0000256" key="6">
    <source>
        <dbReference type="HAMAP-Rule" id="MF_00054"/>
    </source>
</evidence>
<dbReference type="InterPro" id="IPR009022">
    <property type="entry name" value="EFG_III"/>
</dbReference>
<keyword evidence="5 6" id="KW-0342">GTP-binding</keyword>
<keyword evidence="4 6" id="KW-0648">Protein biosynthesis</keyword>
<dbReference type="InterPro" id="IPR014721">
    <property type="entry name" value="Ribsml_uS5_D2-typ_fold_subgr"/>
</dbReference>
<evidence type="ECO:0000256" key="1">
    <source>
        <dbReference type="ARBA" id="ARBA00005870"/>
    </source>
</evidence>
<dbReference type="STRING" id="1618563.UU12_C0003G0005"/>
<dbReference type="InterPro" id="IPR000795">
    <property type="entry name" value="T_Tr_GTP-bd_dom"/>
</dbReference>
<name>A0A0G0W7V1_9BACT</name>
<dbReference type="Gene3D" id="3.30.70.870">
    <property type="entry name" value="Elongation Factor G (Translational Gtpase), domain 3"/>
    <property type="match status" value="1"/>
</dbReference>
<dbReference type="InterPro" id="IPR027417">
    <property type="entry name" value="P-loop_NTPase"/>
</dbReference>
<evidence type="ECO:0000313" key="11">
    <source>
        <dbReference type="Proteomes" id="UP000034562"/>
    </source>
</evidence>
<dbReference type="SUPFAM" id="SSF50447">
    <property type="entry name" value="Translation proteins"/>
    <property type="match status" value="1"/>
</dbReference>
<dbReference type="NCBIfam" id="NF009381">
    <property type="entry name" value="PRK12740.1-5"/>
    <property type="match status" value="1"/>
</dbReference>
<dbReference type="InterPro" id="IPR005517">
    <property type="entry name" value="Transl_elong_EFG/EF2_IV"/>
</dbReference>
<feature type="domain" description="Tr-type G" evidence="9">
    <location>
        <begin position="24"/>
        <end position="307"/>
    </location>
</feature>
<dbReference type="Pfam" id="PF14492">
    <property type="entry name" value="EFG_III"/>
    <property type="match status" value="1"/>
</dbReference>
<dbReference type="FunFam" id="3.30.230.10:FF:000003">
    <property type="entry name" value="Elongation factor G"/>
    <property type="match status" value="1"/>
</dbReference>
<dbReference type="PRINTS" id="PR00315">
    <property type="entry name" value="ELONGATNFCT"/>
</dbReference>
<dbReference type="Pfam" id="PF03764">
    <property type="entry name" value="EFG_IV"/>
    <property type="match status" value="1"/>
</dbReference>
<dbReference type="SMART" id="SM00838">
    <property type="entry name" value="EFG_C"/>
    <property type="match status" value="1"/>
</dbReference>
<dbReference type="Pfam" id="PF00679">
    <property type="entry name" value="EFG_C"/>
    <property type="match status" value="1"/>
</dbReference>
<comment type="caution">
    <text evidence="6">Lacks conserved residue(s) required for the propagation of feature annotation.</text>
</comment>
<dbReference type="Gene3D" id="3.30.70.240">
    <property type="match status" value="1"/>
</dbReference>
<dbReference type="GO" id="GO:0005737">
    <property type="term" value="C:cytoplasm"/>
    <property type="evidence" value="ECO:0007669"/>
    <property type="project" value="UniProtKB-SubCell"/>
</dbReference>
<dbReference type="InterPro" id="IPR000640">
    <property type="entry name" value="EFG_V-like"/>
</dbReference>
<gene>
    <name evidence="6" type="primary">fusA</name>
    <name evidence="10" type="ORF">UU12_C0003G0005</name>
</gene>
<evidence type="ECO:0000256" key="4">
    <source>
        <dbReference type="ARBA" id="ARBA00022917"/>
    </source>
</evidence>
<protein>
    <recommendedName>
        <fullName evidence="6 7">Elongation factor G</fullName>
        <shortName evidence="6">EF-G</shortName>
    </recommendedName>
</protein>
<dbReference type="Proteomes" id="UP000034562">
    <property type="component" value="Unassembled WGS sequence"/>
</dbReference>
<dbReference type="AlphaFoldDB" id="A0A0G0W7V1"/>
<evidence type="ECO:0000256" key="8">
    <source>
        <dbReference type="SAM" id="MobiDB-lite"/>
    </source>
</evidence>
<dbReference type="SMART" id="SM00889">
    <property type="entry name" value="EFG_IV"/>
    <property type="match status" value="1"/>
</dbReference>
<evidence type="ECO:0000256" key="5">
    <source>
        <dbReference type="ARBA" id="ARBA00023134"/>
    </source>
</evidence>
<comment type="similarity">
    <text evidence="1 6">Belongs to the TRAFAC class translation factor GTPase superfamily. Classic translation factor GTPase family. EF-G/EF-2 subfamily.</text>
</comment>
<dbReference type="CDD" id="cd04088">
    <property type="entry name" value="EFG_mtEFG_II"/>
    <property type="match status" value="1"/>
</dbReference>
<dbReference type="InterPro" id="IPR004540">
    <property type="entry name" value="Transl_elong_EFG/EF2"/>
</dbReference>
<dbReference type="InterPro" id="IPR009000">
    <property type="entry name" value="Transl_B-barrel_sf"/>
</dbReference>